<dbReference type="RefSeq" id="WP_374423496.1">
    <property type="nucleotide sequence ID" value="NZ_JBHRXJ010000003.1"/>
</dbReference>
<evidence type="ECO:0000256" key="1">
    <source>
        <dbReference type="SAM" id="MobiDB-lite"/>
    </source>
</evidence>
<gene>
    <name evidence="2" type="ORF">ACFOMH_06120</name>
</gene>
<dbReference type="Pfam" id="PF11233">
    <property type="entry name" value="DUF3035"/>
    <property type="match status" value="1"/>
</dbReference>
<keyword evidence="3" id="KW-1185">Reference proteome</keyword>
<comment type="caution">
    <text evidence="2">The sequence shown here is derived from an EMBL/GenBank/DDBJ whole genome shotgun (WGS) entry which is preliminary data.</text>
</comment>
<proteinExistence type="predicted"/>
<dbReference type="Proteomes" id="UP001595721">
    <property type="component" value="Unassembled WGS sequence"/>
</dbReference>
<dbReference type="EMBL" id="JBHRXJ010000003">
    <property type="protein sequence ID" value="MFC3527746.1"/>
    <property type="molecule type" value="Genomic_DNA"/>
</dbReference>
<accession>A0ABV7R699</accession>
<sequence length="186" mass="19787">MRAIALTMTMLLLAGCSTDPHLMNTSNGGDGPDEFGIVPTKPLQMPDDLNVLPSPTPGGGNLTDPTPLGDAVAALGGNAGQLSAQGIGASDGGLVNYASRFGRDPAIRQVTAQEDVEWRSRNGRRLLEVLARSNVYYRAYQPMTLDSWTELERWRPTGVQLPAAPPRDRGQPVASPIDDAPVLRGD</sequence>
<name>A0ABV7R699_9RHOB</name>
<dbReference type="InterPro" id="IPR021395">
    <property type="entry name" value="DUF3035"/>
</dbReference>
<reference evidence="3" key="1">
    <citation type="journal article" date="2019" name="Int. J. Syst. Evol. Microbiol.">
        <title>The Global Catalogue of Microorganisms (GCM) 10K type strain sequencing project: providing services to taxonomists for standard genome sequencing and annotation.</title>
        <authorList>
            <consortium name="The Broad Institute Genomics Platform"/>
            <consortium name="The Broad Institute Genome Sequencing Center for Infectious Disease"/>
            <person name="Wu L."/>
            <person name="Ma J."/>
        </authorList>
    </citation>
    <scope>NUCLEOTIDE SEQUENCE [LARGE SCALE GENOMIC DNA]</scope>
    <source>
        <strain evidence="3">KCTC 42899</strain>
    </source>
</reference>
<organism evidence="2 3">
    <name type="scientific">Paracoccus mangrovi</name>
    <dbReference type="NCBI Taxonomy" id="1715645"/>
    <lineage>
        <taxon>Bacteria</taxon>
        <taxon>Pseudomonadati</taxon>
        <taxon>Pseudomonadota</taxon>
        <taxon>Alphaproteobacteria</taxon>
        <taxon>Rhodobacterales</taxon>
        <taxon>Paracoccaceae</taxon>
        <taxon>Paracoccus</taxon>
    </lineage>
</organism>
<evidence type="ECO:0000313" key="3">
    <source>
        <dbReference type="Proteomes" id="UP001595721"/>
    </source>
</evidence>
<evidence type="ECO:0000313" key="2">
    <source>
        <dbReference type="EMBL" id="MFC3527746.1"/>
    </source>
</evidence>
<dbReference type="PROSITE" id="PS51257">
    <property type="entry name" value="PROKAR_LIPOPROTEIN"/>
    <property type="match status" value="1"/>
</dbReference>
<protein>
    <submittedName>
        <fullName evidence="2">DUF3035 domain-containing protein</fullName>
    </submittedName>
</protein>
<feature type="region of interest" description="Disordered" evidence="1">
    <location>
        <begin position="159"/>
        <end position="186"/>
    </location>
</feature>